<evidence type="ECO:0000313" key="2">
    <source>
        <dbReference type="EMBL" id="WWD81004.1"/>
    </source>
</evidence>
<dbReference type="Pfam" id="PF13527">
    <property type="entry name" value="Acetyltransf_9"/>
    <property type="match status" value="1"/>
</dbReference>
<dbReference type="Pfam" id="PF13530">
    <property type="entry name" value="SCP2_2"/>
    <property type="match status" value="1"/>
</dbReference>
<reference evidence="2 3" key="1">
    <citation type="submission" date="2024-01" db="EMBL/GenBank/DDBJ databases">
        <title>Complete Genome Sequence of Alkalicoccus halolimnae BZ-SZ-XJ29T, a Moderately Halophilic Bacterium Isolated from a Salt Lake.</title>
        <authorList>
            <person name="Zhao B."/>
        </authorList>
    </citation>
    <scope>NUCLEOTIDE SEQUENCE [LARGE SCALE GENOMIC DNA]</scope>
    <source>
        <strain evidence="2 3">BZ-SZ-XJ29</strain>
    </source>
</reference>
<dbReference type="KEGG" id="ahal:FTX54_005420"/>
<dbReference type="SUPFAM" id="SSF55718">
    <property type="entry name" value="SCP-like"/>
    <property type="match status" value="1"/>
</dbReference>
<protein>
    <submittedName>
        <fullName evidence="2">GNAT family N-acetyltransferase</fullName>
        <ecNumber evidence="2">2.3.1.-</ecNumber>
    </submittedName>
</protein>
<keyword evidence="3" id="KW-1185">Reference proteome</keyword>
<dbReference type="PANTHER" id="PTHR37817:SF1">
    <property type="entry name" value="N-ACETYLTRANSFERASE EIS"/>
    <property type="match status" value="1"/>
</dbReference>
<dbReference type="Gene3D" id="3.40.630.30">
    <property type="match status" value="2"/>
</dbReference>
<organism evidence="2 3">
    <name type="scientific">Alkalicoccus halolimnae</name>
    <dbReference type="NCBI Taxonomy" id="1667239"/>
    <lineage>
        <taxon>Bacteria</taxon>
        <taxon>Bacillati</taxon>
        <taxon>Bacillota</taxon>
        <taxon>Bacilli</taxon>
        <taxon>Bacillales</taxon>
        <taxon>Bacillaceae</taxon>
        <taxon>Alkalicoccus</taxon>
    </lineage>
</organism>
<dbReference type="InterPro" id="IPR041380">
    <property type="entry name" value="Acetyltransf_17"/>
</dbReference>
<keyword evidence="2" id="KW-0808">Transferase</keyword>
<dbReference type="Proteomes" id="UP000321816">
    <property type="component" value="Chromosome"/>
</dbReference>
<gene>
    <name evidence="2" type="ORF">FTX54_005420</name>
</gene>
<dbReference type="PANTHER" id="PTHR37817">
    <property type="entry name" value="N-ACETYLTRANSFERASE EIS"/>
    <property type="match status" value="1"/>
</dbReference>
<dbReference type="InterPro" id="IPR000182">
    <property type="entry name" value="GNAT_dom"/>
</dbReference>
<dbReference type="OrthoDB" id="9768284at2"/>
<keyword evidence="2" id="KW-0012">Acyltransferase</keyword>
<name>A0A5C7FJX8_9BACI</name>
<sequence length="397" mass="46407">MIIRRLKPAEADQSIRMSEFAFQYQMTDEERRSRLTDMNPEDTWIAEEDGEILSKVTVLPLHAHLYGLPVPVGGVSGVATWPEHRRKGIVALMLKHALEDMKERGQLLSMLYPFSVPFYRRFGYELFADQETLTLSREQLPLREEHDGHCTRIERDAEILDPIYRVWAEKYNGSLSRSPEWWRKSVFKRKPGSITVYYRHGKARGYIIYEVKERKMHIEELIWLDADARKGLFTFIRNHDSMAETFSIKTGAHDIFAFLLPDPKVKREVTSYFMARIVDCPMLLSLVPFQLQENENIIIHLKDTLCPWNEGTYIIAAASGPPSRVKFFRSDFEDDKISRQLPKRGLEMDINMLTAIIMGAQTPIRLWEEEKITGDEEAAWILEQSLPKRLPFIYDFF</sequence>
<dbReference type="InterPro" id="IPR025559">
    <property type="entry name" value="Eis_dom"/>
</dbReference>
<dbReference type="InterPro" id="IPR036527">
    <property type="entry name" value="SCP2_sterol-bd_dom_sf"/>
</dbReference>
<dbReference type="GO" id="GO:0034069">
    <property type="term" value="F:aminoglycoside N-acetyltransferase activity"/>
    <property type="evidence" value="ECO:0007669"/>
    <property type="project" value="TreeGrafter"/>
</dbReference>
<dbReference type="InterPro" id="IPR016181">
    <property type="entry name" value="Acyl_CoA_acyltransferase"/>
</dbReference>
<dbReference type="CDD" id="cd04301">
    <property type="entry name" value="NAT_SF"/>
    <property type="match status" value="1"/>
</dbReference>
<dbReference type="EC" id="2.3.1.-" evidence="2"/>
<dbReference type="AlphaFoldDB" id="A0A5C7FJX8"/>
<dbReference type="SUPFAM" id="SSF55729">
    <property type="entry name" value="Acyl-CoA N-acyltransferases (Nat)"/>
    <property type="match status" value="1"/>
</dbReference>
<dbReference type="RefSeq" id="WP_147804054.1">
    <property type="nucleotide sequence ID" value="NZ_CP144914.1"/>
</dbReference>
<dbReference type="EMBL" id="CP144914">
    <property type="protein sequence ID" value="WWD81004.1"/>
    <property type="molecule type" value="Genomic_DNA"/>
</dbReference>
<dbReference type="InterPro" id="IPR051554">
    <property type="entry name" value="Acetyltransferase_Eis"/>
</dbReference>
<evidence type="ECO:0000259" key="1">
    <source>
        <dbReference type="PROSITE" id="PS51186"/>
    </source>
</evidence>
<dbReference type="PROSITE" id="PS51186">
    <property type="entry name" value="GNAT"/>
    <property type="match status" value="1"/>
</dbReference>
<evidence type="ECO:0000313" key="3">
    <source>
        <dbReference type="Proteomes" id="UP000321816"/>
    </source>
</evidence>
<accession>A0A5C7FJX8</accession>
<feature type="domain" description="N-acetyltransferase" evidence="1">
    <location>
        <begin position="1"/>
        <end position="143"/>
    </location>
</feature>
<dbReference type="Pfam" id="PF17668">
    <property type="entry name" value="Acetyltransf_17"/>
    <property type="match status" value="1"/>
</dbReference>
<dbReference type="GO" id="GO:0030649">
    <property type="term" value="P:aminoglycoside antibiotic catabolic process"/>
    <property type="evidence" value="ECO:0007669"/>
    <property type="project" value="TreeGrafter"/>
</dbReference>
<dbReference type="Gene3D" id="3.30.1050.10">
    <property type="entry name" value="SCP2 sterol-binding domain"/>
    <property type="match status" value="1"/>
</dbReference>
<proteinExistence type="predicted"/>